<dbReference type="Pfam" id="PF12697">
    <property type="entry name" value="Abhydrolase_6"/>
    <property type="match status" value="1"/>
</dbReference>
<evidence type="ECO:0000313" key="4">
    <source>
        <dbReference type="Proteomes" id="UP001148786"/>
    </source>
</evidence>
<keyword evidence="4" id="KW-1185">Reference proteome</keyword>
<reference evidence="3" key="1">
    <citation type="submission" date="2022-07" db="EMBL/GenBank/DDBJ databases">
        <title>Genome Sequence of Agrocybe chaxingu.</title>
        <authorList>
            <person name="Buettner E."/>
        </authorList>
    </citation>
    <scope>NUCLEOTIDE SEQUENCE</scope>
    <source>
        <strain evidence="3">MP-N11</strain>
    </source>
</reference>
<evidence type="ECO:0000313" key="3">
    <source>
        <dbReference type="EMBL" id="KAJ3509253.1"/>
    </source>
</evidence>
<dbReference type="InterPro" id="IPR000073">
    <property type="entry name" value="AB_hydrolase_1"/>
</dbReference>
<feature type="compositionally biased region" description="Basic and acidic residues" evidence="1">
    <location>
        <begin position="378"/>
        <end position="390"/>
    </location>
</feature>
<dbReference type="PANTHER" id="PTHR47842">
    <property type="entry name" value="EXPRESSED PROTEIN"/>
    <property type="match status" value="1"/>
</dbReference>
<dbReference type="AlphaFoldDB" id="A0A9W8K8G3"/>
<dbReference type="PANTHER" id="PTHR47842:SF1">
    <property type="entry name" value="DUF676 DOMAIN-CONTAINING PROTEIN"/>
    <property type="match status" value="1"/>
</dbReference>
<organism evidence="3 4">
    <name type="scientific">Agrocybe chaxingu</name>
    <dbReference type="NCBI Taxonomy" id="84603"/>
    <lineage>
        <taxon>Eukaryota</taxon>
        <taxon>Fungi</taxon>
        <taxon>Dikarya</taxon>
        <taxon>Basidiomycota</taxon>
        <taxon>Agaricomycotina</taxon>
        <taxon>Agaricomycetes</taxon>
        <taxon>Agaricomycetidae</taxon>
        <taxon>Agaricales</taxon>
        <taxon>Agaricineae</taxon>
        <taxon>Strophariaceae</taxon>
        <taxon>Agrocybe</taxon>
    </lineage>
</organism>
<evidence type="ECO:0000259" key="2">
    <source>
        <dbReference type="Pfam" id="PF12697"/>
    </source>
</evidence>
<dbReference type="InterPro" id="IPR029058">
    <property type="entry name" value="AB_hydrolase_fold"/>
</dbReference>
<sequence>MLFASSSNAGGFKASIKAETELLLIIFIHGFKGTDETFGEFPKRLEHIISETVSNITVECLVFPAYETKGDLDKAVVRFADWLTTLTVEREVASGLGAGKAKIVLCGHSMGGLLAADSLREFVHTRPDKTGPLWPKIIALIAYDTPYYGLHPFVVKNGVTKVTEYANAATTIGSAVLGSFAAFGAKKATQPAPQPNATTNQSAWSRWAGPAAYAMGGALLAGAAAGGAYYKKDELTQGLGWATDHLKYVGNLWDEPGLEKRVEGLVDIEKEHGVVFRTLYTSLPPKLPEFLTTRTFIVLPKYGSCAKESFLPANNGIAANEIEGHTGMFSAATNDGYYQLGLTSAQIIRDAIQTSRGIVGSRPSSPTKKARRKTGSPNKEKGRSENLIEL</sequence>
<feature type="region of interest" description="Disordered" evidence="1">
    <location>
        <begin position="356"/>
        <end position="390"/>
    </location>
</feature>
<dbReference type="SUPFAM" id="SSF53474">
    <property type="entry name" value="alpha/beta-Hydrolases"/>
    <property type="match status" value="1"/>
</dbReference>
<dbReference type="Proteomes" id="UP001148786">
    <property type="component" value="Unassembled WGS sequence"/>
</dbReference>
<feature type="compositionally biased region" description="Polar residues" evidence="1">
    <location>
        <begin position="356"/>
        <end position="367"/>
    </location>
</feature>
<gene>
    <name evidence="3" type="ORF">NLJ89_g5321</name>
</gene>
<comment type="caution">
    <text evidence="3">The sequence shown here is derived from an EMBL/GenBank/DDBJ whole genome shotgun (WGS) entry which is preliminary data.</text>
</comment>
<proteinExistence type="predicted"/>
<dbReference type="OrthoDB" id="442243at2759"/>
<feature type="domain" description="AB hydrolase-1" evidence="2">
    <location>
        <begin position="25"/>
        <end position="170"/>
    </location>
</feature>
<accession>A0A9W8K8G3</accession>
<dbReference type="Gene3D" id="3.40.50.1820">
    <property type="entry name" value="alpha/beta hydrolase"/>
    <property type="match status" value="1"/>
</dbReference>
<name>A0A9W8K8G3_9AGAR</name>
<dbReference type="EMBL" id="JANKHO010000492">
    <property type="protein sequence ID" value="KAJ3509253.1"/>
    <property type="molecule type" value="Genomic_DNA"/>
</dbReference>
<evidence type="ECO:0000256" key="1">
    <source>
        <dbReference type="SAM" id="MobiDB-lite"/>
    </source>
</evidence>
<protein>
    <recommendedName>
        <fullName evidence="2">AB hydrolase-1 domain-containing protein</fullName>
    </recommendedName>
</protein>